<proteinExistence type="predicted"/>
<accession>A0A4C1Y0W5</accession>
<comment type="caution">
    <text evidence="1">The sequence shown here is derived from an EMBL/GenBank/DDBJ whole genome shotgun (WGS) entry which is preliminary data.</text>
</comment>
<evidence type="ECO:0000313" key="2">
    <source>
        <dbReference type="Proteomes" id="UP000299102"/>
    </source>
</evidence>
<gene>
    <name evidence="1" type="ORF">EVAR_47425_1</name>
</gene>
<protein>
    <submittedName>
        <fullName evidence="1">Uncharacterized protein</fullName>
    </submittedName>
</protein>
<sequence>MNRMTRHAACDIQTVQYRRLLLGILSQSRPERVLSGNGADRRDVGFVEGLMSLNSKQKVENEAFWGAGGGEGVEVVGGGG</sequence>
<dbReference type="EMBL" id="BGZK01001031">
    <property type="protein sequence ID" value="GBP69150.1"/>
    <property type="molecule type" value="Genomic_DNA"/>
</dbReference>
<name>A0A4C1Y0W5_EUMVA</name>
<reference evidence="1 2" key="1">
    <citation type="journal article" date="2019" name="Commun. Biol.">
        <title>The bagworm genome reveals a unique fibroin gene that provides high tensile strength.</title>
        <authorList>
            <person name="Kono N."/>
            <person name="Nakamura H."/>
            <person name="Ohtoshi R."/>
            <person name="Tomita M."/>
            <person name="Numata K."/>
            <person name="Arakawa K."/>
        </authorList>
    </citation>
    <scope>NUCLEOTIDE SEQUENCE [LARGE SCALE GENOMIC DNA]</scope>
</reference>
<keyword evidence="2" id="KW-1185">Reference proteome</keyword>
<organism evidence="1 2">
    <name type="scientific">Eumeta variegata</name>
    <name type="common">Bagworm moth</name>
    <name type="synonym">Eumeta japonica</name>
    <dbReference type="NCBI Taxonomy" id="151549"/>
    <lineage>
        <taxon>Eukaryota</taxon>
        <taxon>Metazoa</taxon>
        <taxon>Ecdysozoa</taxon>
        <taxon>Arthropoda</taxon>
        <taxon>Hexapoda</taxon>
        <taxon>Insecta</taxon>
        <taxon>Pterygota</taxon>
        <taxon>Neoptera</taxon>
        <taxon>Endopterygota</taxon>
        <taxon>Lepidoptera</taxon>
        <taxon>Glossata</taxon>
        <taxon>Ditrysia</taxon>
        <taxon>Tineoidea</taxon>
        <taxon>Psychidae</taxon>
        <taxon>Oiketicinae</taxon>
        <taxon>Eumeta</taxon>
    </lineage>
</organism>
<evidence type="ECO:0000313" key="1">
    <source>
        <dbReference type="EMBL" id="GBP69150.1"/>
    </source>
</evidence>
<dbReference type="Proteomes" id="UP000299102">
    <property type="component" value="Unassembled WGS sequence"/>
</dbReference>
<dbReference type="AlphaFoldDB" id="A0A4C1Y0W5"/>